<feature type="domain" description="Pentraxin (PTX)" evidence="7">
    <location>
        <begin position="1"/>
        <end position="104"/>
    </location>
</feature>
<evidence type="ECO:0000313" key="9">
    <source>
        <dbReference type="RefSeq" id="XP_013419549.1"/>
    </source>
</evidence>
<dbReference type="KEGG" id="lak:106180181"/>
<evidence type="ECO:0000256" key="3">
    <source>
        <dbReference type="ARBA" id="ARBA00022837"/>
    </source>
</evidence>
<keyword evidence="2" id="KW-0479">Metal-binding</keyword>
<keyword evidence="8" id="KW-1185">Reference proteome</keyword>
<dbReference type="InterPro" id="IPR051360">
    <property type="entry name" value="Neuronal_Pentraxin_Related"/>
</dbReference>
<dbReference type="AlphaFoldDB" id="A0A1S3KAT0"/>
<dbReference type="PANTHER" id="PTHR19277">
    <property type="entry name" value="PENTRAXIN"/>
    <property type="match status" value="1"/>
</dbReference>
<evidence type="ECO:0000256" key="1">
    <source>
        <dbReference type="ARBA" id="ARBA00001913"/>
    </source>
</evidence>
<gene>
    <name evidence="9" type="primary">LOC106180181</name>
</gene>
<comment type="cofactor">
    <cofactor evidence="1">
        <name>Ca(2+)</name>
        <dbReference type="ChEBI" id="CHEBI:29108"/>
    </cofactor>
</comment>
<dbReference type="Gene3D" id="2.60.120.200">
    <property type="match status" value="1"/>
</dbReference>
<dbReference type="InParanoid" id="A0A1S3KAT0"/>
<keyword evidence="4" id="KW-1015">Disulfide bond</keyword>
<proteinExistence type="predicted"/>
<keyword evidence="5" id="KW-0325">Glycoprotein</keyword>
<dbReference type="PANTHER" id="PTHR19277:SF125">
    <property type="entry name" value="B6"/>
    <property type="match status" value="1"/>
</dbReference>
<keyword evidence="3" id="KW-0106">Calcium</keyword>
<feature type="non-terminal residue" evidence="9">
    <location>
        <position position="104"/>
    </location>
</feature>
<dbReference type="PROSITE" id="PS51828">
    <property type="entry name" value="PTX_2"/>
    <property type="match status" value="1"/>
</dbReference>
<dbReference type="InterPro" id="IPR001759">
    <property type="entry name" value="PTX_dom"/>
</dbReference>
<evidence type="ECO:0000256" key="5">
    <source>
        <dbReference type="ARBA" id="ARBA00023180"/>
    </source>
</evidence>
<dbReference type="SUPFAM" id="SSF49899">
    <property type="entry name" value="Concanavalin A-like lectins/glucanases"/>
    <property type="match status" value="1"/>
</dbReference>
<dbReference type="InterPro" id="IPR013320">
    <property type="entry name" value="ConA-like_dom_sf"/>
</dbReference>
<evidence type="ECO:0000256" key="2">
    <source>
        <dbReference type="ARBA" id="ARBA00022723"/>
    </source>
</evidence>
<evidence type="ECO:0000256" key="4">
    <source>
        <dbReference type="ARBA" id="ARBA00023157"/>
    </source>
</evidence>
<accession>A0A1S3KAT0</accession>
<dbReference type="GeneID" id="106180181"/>
<reference evidence="9" key="1">
    <citation type="submission" date="2025-08" db="UniProtKB">
        <authorList>
            <consortium name="RefSeq"/>
        </authorList>
    </citation>
    <scope>IDENTIFICATION</scope>
    <source>
        <tissue evidence="9">Gonads</tissue>
    </source>
</reference>
<dbReference type="RefSeq" id="XP_013419549.1">
    <property type="nucleotide sequence ID" value="XM_013564095.1"/>
</dbReference>
<dbReference type="Proteomes" id="UP000085678">
    <property type="component" value="Unplaced"/>
</dbReference>
<protein>
    <submittedName>
        <fullName evidence="9">Sushi, von Willebrand factor type A, EGF and pentraxin domain-containing protein 1-like</fullName>
    </submittedName>
</protein>
<dbReference type="Pfam" id="PF00354">
    <property type="entry name" value="Pentaxin"/>
    <property type="match status" value="1"/>
</dbReference>
<name>A0A1S3KAT0_LINAN</name>
<evidence type="ECO:0000313" key="8">
    <source>
        <dbReference type="Proteomes" id="UP000085678"/>
    </source>
</evidence>
<evidence type="ECO:0000259" key="7">
    <source>
        <dbReference type="PROSITE" id="PS51828"/>
    </source>
</evidence>
<comment type="caution">
    <text evidence="6">Lacks conserved residue(s) required for the propagation of feature annotation.</text>
</comment>
<dbReference type="STRING" id="7574.A0A1S3KAT0"/>
<dbReference type="GO" id="GO:0046872">
    <property type="term" value="F:metal ion binding"/>
    <property type="evidence" value="ECO:0007669"/>
    <property type="project" value="UniProtKB-KW"/>
</dbReference>
<dbReference type="OrthoDB" id="8871962at2759"/>
<evidence type="ECO:0000256" key="6">
    <source>
        <dbReference type="PROSITE-ProRule" id="PRU01172"/>
    </source>
</evidence>
<organism evidence="8 9">
    <name type="scientific">Lingula anatina</name>
    <name type="common">Brachiopod</name>
    <name type="synonym">Lingula unguis</name>
    <dbReference type="NCBI Taxonomy" id="7574"/>
    <lineage>
        <taxon>Eukaryota</taxon>
        <taxon>Metazoa</taxon>
        <taxon>Spiralia</taxon>
        <taxon>Lophotrochozoa</taxon>
        <taxon>Brachiopoda</taxon>
        <taxon>Linguliformea</taxon>
        <taxon>Lingulata</taxon>
        <taxon>Lingulida</taxon>
        <taxon>Linguloidea</taxon>
        <taxon>Lingulidae</taxon>
        <taxon>Lingula</taxon>
    </lineage>
</organism>
<sequence>MTAITACLWAKTTFAESNLIHLLSYAVSDNTNAFLTGFDGNGNIFFYISSQRITTSIPSSEINDGAWHHWCFAWNNGVGAWTVFRDGMSAAGGTGFQTSRSIPP</sequence>